<dbReference type="InterPro" id="IPR046252">
    <property type="entry name" value="DUF6285"/>
</dbReference>
<organism evidence="2 3">
    <name type="scientific">Azohydromonas caseinilytica</name>
    <dbReference type="NCBI Taxonomy" id="2728836"/>
    <lineage>
        <taxon>Bacteria</taxon>
        <taxon>Pseudomonadati</taxon>
        <taxon>Pseudomonadota</taxon>
        <taxon>Betaproteobacteria</taxon>
        <taxon>Burkholderiales</taxon>
        <taxon>Sphaerotilaceae</taxon>
        <taxon>Azohydromonas</taxon>
    </lineage>
</organism>
<evidence type="ECO:0000259" key="1">
    <source>
        <dbReference type="Pfam" id="PF19802"/>
    </source>
</evidence>
<keyword evidence="3" id="KW-1185">Reference proteome</keyword>
<gene>
    <name evidence="2" type="ORF">HHL10_11550</name>
</gene>
<dbReference type="Proteomes" id="UP000574067">
    <property type="component" value="Unassembled WGS sequence"/>
</dbReference>
<evidence type="ECO:0000313" key="3">
    <source>
        <dbReference type="Proteomes" id="UP000574067"/>
    </source>
</evidence>
<name>A0A848FBA6_9BURK</name>
<evidence type="ECO:0000313" key="2">
    <source>
        <dbReference type="EMBL" id="NML15603.1"/>
    </source>
</evidence>
<dbReference type="EMBL" id="JABBFW010000006">
    <property type="protein sequence ID" value="NML15603.1"/>
    <property type="molecule type" value="Genomic_DNA"/>
</dbReference>
<dbReference type="Pfam" id="PF19802">
    <property type="entry name" value="DUF6285"/>
    <property type="match status" value="1"/>
</dbReference>
<sequence>MRDHPDGAELLAAARALLRDTLLPALPAEHRHAALMIANAMGIAERQLRAGDAPAAAEWQSLHRLLEGETADEAINRVPAAGLDEELIRLNRLLVQRIRAGEADPGRPLHPGLRHHLEMVALQRLAESNPKALPVQD</sequence>
<reference evidence="2 3" key="1">
    <citation type="submission" date="2020-04" db="EMBL/GenBank/DDBJ databases">
        <title>Azohydromonas sp. isolated from soil.</title>
        <authorList>
            <person name="Dahal R.H."/>
        </authorList>
    </citation>
    <scope>NUCLEOTIDE SEQUENCE [LARGE SCALE GENOMIC DNA]</scope>
    <source>
        <strain evidence="2 3">G-1-1-14</strain>
    </source>
</reference>
<dbReference type="AlphaFoldDB" id="A0A848FBA6"/>
<dbReference type="RefSeq" id="WP_169160494.1">
    <property type="nucleotide sequence ID" value="NZ_JABBFW010000006.1"/>
</dbReference>
<comment type="caution">
    <text evidence="2">The sequence shown here is derived from an EMBL/GenBank/DDBJ whole genome shotgun (WGS) entry which is preliminary data.</text>
</comment>
<accession>A0A848FBA6</accession>
<protein>
    <recommendedName>
        <fullName evidence="1">DUF6285 domain-containing protein</fullName>
    </recommendedName>
</protein>
<proteinExistence type="predicted"/>
<feature type="domain" description="DUF6285" evidence="1">
    <location>
        <begin position="24"/>
        <end position="131"/>
    </location>
</feature>